<evidence type="ECO:0000313" key="2">
    <source>
        <dbReference type="EMBL" id="KAA1113965.1"/>
    </source>
</evidence>
<proteinExistence type="predicted"/>
<reference evidence="5 6" key="1">
    <citation type="submission" date="2019-05" db="EMBL/GenBank/DDBJ databases">
        <title>Emergence of the Ug99 lineage of the wheat stem rust pathogen through somatic hybridization.</title>
        <authorList>
            <person name="Li F."/>
            <person name="Upadhyaya N.M."/>
            <person name="Sperschneider J."/>
            <person name="Matny O."/>
            <person name="Nguyen-Phuc H."/>
            <person name="Mago R."/>
            <person name="Raley C."/>
            <person name="Miller M.E."/>
            <person name="Silverstein K.A.T."/>
            <person name="Henningsen E."/>
            <person name="Hirsch C.D."/>
            <person name="Visser B."/>
            <person name="Pretorius Z.A."/>
            <person name="Steffenson B.J."/>
            <person name="Schwessinger B."/>
            <person name="Dodds P.N."/>
            <person name="Figueroa M."/>
        </authorList>
    </citation>
    <scope>NUCLEOTIDE SEQUENCE [LARGE SCALE GENOMIC DNA]</scope>
    <source>
        <strain evidence="1">21-0</strain>
        <strain evidence="2 6">Ug99</strain>
    </source>
</reference>
<organism evidence="1 5">
    <name type="scientific">Puccinia graminis f. sp. tritici</name>
    <dbReference type="NCBI Taxonomy" id="56615"/>
    <lineage>
        <taxon>Eukaryota</taxon>
        <taxon>Fungi</taxon>
        <taxon>Dikarya</taxon>
        <taxon>Basidiomycota</taxon>
        <taxon>Pucciniomycotina</taxon>
        <taxon>Pucciniomycetes</taxon>
        <taxon>Pucciniales</taxon>
        <taxon>Pucciniaceae</taxon>
        <taxon>Puccinia</taxon>
    </lineage>
</organism>
<evidence type="ECO:0000313" key="5">
    <source>
        <dbReference type="Proteomes" id="UP000324748"/>
    </source>
</evidence>
<evidence type="ECO:0000313" key="1">
    <source>
        <dbReference type="EMBL" id="KAA1072166.1"/>
    </source>
</evidence>
<sequence length="107" mass="11946">MFLKRSFILLSSSNRLWRFGGTYGVDRVVIFPGFSPSCDPVRHHEGPRGGFVMSPTDTVPMQRYRGFRTYHQSGRPSAKHPAGPSLPLVGMAVDYPDRSASLEDPHL</sequence>
<dbReference type="EMBL" id="VSWC01000170">
    <property type="protein sequence ID" value="KAA1072166.1"/>
    <property type="molecule type" value="Genomic_DNA"/>
</dbReference>
<dbReference type="AlphaFoldDB" id="A0A5B0M741"/>
<keyword evidence="5" id="KW-1185">Reference proteome</keyword>
<comment type="caution">
    <text evidence="1">The sequence shown here is derived from an EMBL/GenBank/DDBJ whole genome shotgun (WGS) entry which is preliminary data.</text>
</comment>
<dbReference type="Proteomes" id="UP000324748">
    <property type="component" value="Unassembled WGS sequence"/>
</dbReference>
<name>A0A5B0M741_PUCGR</name>
<evidence type="ECO:0000313" key="6">
    <source>
        <dbReference type="Proteomes" id="UP000325313"/>
    </source>
</evidence>
<dbReference type="EMBL" id="VDEP01000040">
    <property type="protein sequence ID" value="KAA1135266.1"/>
    <property type="molecule type" value="Genomic_DNA"/>
</dbReference>
<accession>A0A5B0M741</accession>
<evidence type="ECO:0000313" key="4">
    <source>
        <dbReference type="EMBL" id="KAA1135266.1"/>
    </source>
</evidence>
<dbReference type="EMBL" id="VSWC01000011">
    <property type="protein sequence ID" value="KAA1115815.1"/>
    <property type="molecule type" value="Genomic_DNA"/>
</dbReference>
<dbReference type="EMBL" id="VDEP01000274">
    <property type="protein sequence ID" value="KAA1113965.1"/>
    <property type="molecule type" value="Genomic_DNA"/>
</dbReference>
<dbReference type="Proteomes" id="UP000325313">
    <property type="component" value="Unassembled WGS sequence"/>
</dbReference>
<protein>
    <submittedName>
        <fullName evidence="1">Uncharacterized protein</fullName>
    </submittedName>
</protein>
<evidence type="ECO:0000313" key="3">
    <source>
        <dbReference type="EMBL" id="KAA1115815.1"/>
    </source>
</evidence>
<gene>
    <name evidence="3" type="ORF">PGT21_000621</name>
    <name evidence="1" type="ORF">PGT21_029164</name>
    <name evidence="2" type="ORF">PGTUg99_023438</name>
    <name evidence="4" type="ORF">PGTUg99_023723</name>
</gene>